<keyword evidence="2" id="KW-1185">Reference proteome</keyword>
<protein>
    <submittedName>
        <fullName evidence="1">Uncharacterized protein DUF3793</fullName>
    </submittedName>
</protein>
<gene>
    <name evidence="1" type="ORF">EDD76_10890</name>
</gene>
<dbReference type="InterPro" id="IPR024523">
    <property type="entry name" value="DUF3793"/>
</dbReference>
<dbReference type="RefSeq" id="WP_031390750.1">
    <property type="nucleotide sequence ID" value="NZ_JPNB01000001.1"/>
</dbReference>
<accession>A0A4R1QX03</accession>
<reference evidence="1 2" key="1">
    <citation type="submission" date="2019-03" db="EMBL/GenBank/DDBJ databases">
        <title>Genomic Encyclopedia of Type Strains, Phase IV (KMG-IV): sequencing the most valuable type-strain genomes for metagenomic binning, comparative biology and taxonomic classification.</title>
        <authorList>
            <person name="Goeker M."/>
        </authorList>
    </citation>
    <scope>NUCLEOTIDE SEQUENCE [LARGE SCALE GENOMIC DNA]</scope>
    <source>
        <strain evidence="1 2">DSM 100556</strain>
    </source>
</reference>
<evidence type="ECO:0000313" key="2">
    <source>
        <dbReference type="Proteomes" id="UP000295718"/>
    </source>
</evidence>
<dbReference type="OrthoDB" id="5393676at2"/>
<comment type="caution">
    <text evidence="1">The sequence shown here is derived from an EMBL/GenBank/DDBJ whole genome shotgun (WGS) entry which is preliminary data.</text>
</comment>
<dbReference type="AlphaFoldDB" id="A0A4R1QX03"/>
<dbReference type="Pfam" id="PF12672">
    <property type="entry name" value="DUF3793"/>
    <property type="match status" value="1"/>
</dbReference>
<dbReference type="STRING" id="1469948.GCA_000732725_02058"/>
<evidence type="ECO:0000313" key="1">
    <source>
        <dbReference type="EMBL" id="TCL57555.1"/>
    </source>
</evidence>
<dbReference type="Proteomes" id="UP000295718">
    <property type="component" value="Unassembled WGS sequence"/>
</dbReference>
<dbReference type="EMBL" id="SLUO01000008">
    <property type="protein sequence ID" value="TCL57555.1"/>
    <property type="molecule type" value="Genomic_DNA"/>
</dbReference>
<sequence length="205" mass="23905">MSKDVFEIMQKIDIKNIETQLALQCAPLIAGLKVSNLLIIRRDKLAQLIAILRSTSISCYALRDSGEKITLLLFNKTKLVSYLKQERVIKLLAGMGYRENSLYDILPIFRERYRKYMSDKIQFPHEMGVLLGYPIEDVEGFIRHNGRNSMLTGYWKVYENIAAKEQLFHRFEIVKETMLQLVFFGVGMEDIIESYREDRLQEIAA</sequence>
<name>A0A4R1QX03_9FIRM</name>
<proteinExistence type="predicted"/>
<organism evidence="1 2">
    <name type="scientific">Kineothrix alysoides</name>
    <dbReference type="NCBI Taxonomy" id="1469948"/>
    <lineage>
        <taxon>Bacteria</taxon>
        <taxon>Bacillati</taxon>
        <taxon>Bacillota</taxon>
        <taxon>Clostridia</taxon>
        <taxon>Lachnospirales</taxon>
        <taxon>Lachnospiraceae</taxon>
        <taxon>Kineothrix</taxon>
    </lineage>
</organism>